<keyword evidence="1" id="KW-0472">Membrane</keyword>
<feature type="transmembrane region" description="Helical" evidence="1">
    <location>
        <begin position="65"/>
        <end position="85"/>
    </location>
</feature>
<keyword evidence="3" id="KW-1185">Reference proteome</keyword>
<dbReference type="Proteomes" id="UP001263371">
    <property type="component" value="Unassembled WGS sequence"/>
</dbReference>
<proteinExistence type="predicted"/>
<organism evidence="2 3">
    <name type="scientific">Microbacterium galbum</name>
    <dbReference type="NCBI Taxonomy" id="3075994"/>
    <lineage>
        <taxon>Bacteria</taxon>
        <taxon>Bacillati</taxon>
        <taxon>Actinomycetota</taxon>
        <taxon>Actinomycetes</taxon>
        <taxon>Micrococcales</taxon>
        <taxon>Microbacteriaceae</taxon>
        <taxon>Microbacterium</taxon>
    </lineage>
</organism>
<keyword evidence="1" id="KW-1133">Transmembrane helix</keyword>
<protein>
    <recommendedName>
        <fullName evidence="4">Integral membrane protein</fullName>
    </recommendedName>
</protein>
<keyword evidence="1" id="KW-0812">Transmembrane</keyword>
<evidence type="ECO:0000256" key="1">
    <source>
        <dbReference type="SAM" id="Phobius"/>
    </source>
</evidence>
<dbReference type="EMBL" id="JAWDIS010000002">
    <property type="protein sequence ID" value="MDU0367752.1"/>
    <property type="molecule type" value="Genomic_DNA"/>
</dbReference>
<evidence type="ECO:0008006" key="4">
    <source>
        <dbReference type="Google" id="ProtNLM"/>
    </source>
</evidence>
<dbReference type="RefSeq" id="WP_315994946.1">
    <property type="nucleotide sequence ID" value="NZ_JAWDIS010000002.1"/>
</dbReference>
<accession>A0ABU3T8U6</accession>
<evidence type="ECO:0000313" key="2">
    <source>
        <dbReference type="EMBL" id="MDU0367752.1"/>
    </source>
</evidence>
<name>A0ABU3T8U6_9MICO</name>
<gene>
    <name evidence="2" type="ORF">RWH45_11045</name>
</gene>
<reference evidence="2 3" key="1">
    <citation type="submission" date="2023-09" db="EMBL/GenBank/DDBJ databases">
        <title>Microbacterium fusihabitans sp. nov., Microbacterium phycihabitans sp. nov., and Microbacterium cervinum sp. nov., isolated from dried seaweeds of beach.</title>
        <authorList>
            <person name="Lee S.D."/>
        </authorList>
    </citation>
    <scope>NUCLEOTIDE SEQUENCE [LARGE SCALE GENOMIC DNA]</scope>
    <source>
        <strain evidence="2 3">KSW4-17</strain>
    </source>
</reference>
<sequence>MRRQSRAPRVARGAVAASVATFVALLSHVSGGGEVPGLVGVVVPLALSFVVCTVLAGRRLSPARLGLAVALSQLLFHLLFVLGSFQPGVAGHVHGAPLLLTGDAPAPVVSVDATMWAGHLVAAVATTAMLHRGERTVAVLGALAGRCVAWVRARARVAAVSVGPAPTRRVHAMVVADVVPISTVIVASARRRGPPLAAS</sequence>
<comment type="caution">
    <text evidence="2">The sequence shown here is derived from an EMBL/GenBank/DDBJ whole genome shotgun (WGS) entry which is preliminary data.</text>
</comment>
<evidence type="ECO:0000313" key="3">
    <source>
        <dbReference type="Proteomes" id="UP001263371"/>
    </source>
</evidence>
<feature type="transmembrane region" description="Helical" evidence="1">
    <location>
        <begin position="105"/>
        <end position="125"/>
    </location>
</feature>
<feature type="transmembrane region" description="Helical" evidence="1">
    <location>
        <begin position="41"/>
        <end position="58"/>
    </location>
</feature>